<dbReference type="OrthoDB" id="104711at2"/>
<dbReference type="AlphaFoldDB" id="I4B2S7"/>
<sequence length="375" mass="42711">MKTNRKLSKEEIESFGAELDAVRAETLAKVGEEDAKYIRDIIQLCRDYELLGRELLKAEGQNPAAWLKGTWSLGIAKILENMEIGHNIMHGQYDFMNDPETHSQTYEWDTASHSDGWRHSHNYLHHTYTNIVGKDRDLGYGILRLTDDEPWKPHHLLQPISNTALSLLFEYGVALHDLETDRIKDGEKELTLEELVPVLKKIFAQAAKDYLYFPATAGLNAIPVLTGNVAANLMRNVWAHAIIFCGHFTSDAETFKQEEVIDESRGAWYLRQLKGSSNLTGDWWFHILTGNLSHQIEHHLFPDIPAWRYAEMAPKVRAICEKYGQHYNTGSFVKQYGEVLKRIFRYSLPDSLFGKNSLTIAQSALRPAQGDALTG</sequence>
<name>I4B2S7_TURPD</name>
<evidence type="ECO:0000259" key="1">
    <source>
        <dbReference type="Pfam" id="PF00487"/>
    </source>
</evidence>
<accession>I4B2S7</accession>
<dbReference type="InterPro" id="IPR005804">
    <property type="entry name" value="FA_desaturase_dom"/>
</dbReference>
<gene>
    <name evidence="2" type="ordered locus">Turpa_0935</name>
</gene>
<evidence type="ECO:0000313" key="3">
    <source>
        <dbReference type="Proteomes" id="UP000006048"/>
    </source>
</evidence>
<dbReference type="PANTHER" id="PTHR19353:SF84">
    <property type="entry name" value="ACYL-COA DELTA-9-DESATURASE, DESB"/>
    <property type="match status" value="1"/>
</dbReference>
<feature type="domain" description="Fatty acid desaturase" evidence="1">
    <location>
        <begin position="71"/>
        <end position="329"/>
    </location>
</feature>
<dbReference type="RefSeq" id="WP_014802102.1">
    <property type="nucleotide sequence ID" value="NC_018020.1"/>
</dbReference>
<organism evidence="2 3">
    <name type="scientific">Turneriella parva (strain ATCC BAA-1111 / DSM 21527 / NCTC 11395 / H)</name>
    <name type="common">Leptospira parva</name>
    <dbReference type="NCBI Taxonomy" id="869212"/>
    <lineage>
        <taxon>Bacteria</taxon>
        <taxon>Pseudomonadati</taxon>
        <taxon>Spirochaetota</taxon>
        <taxon>Spirochaetia</taxon>
        <taxon>Leptospirales</taxon>
        <taxon>Leptospiraceae</taxon>
        <taxon>Turneriella</taxon>
    </lineage>
</organism>
<evidence type="ECO:0000313" key="2">
    <source>
        <dbReference type="EMBL" id="AFM11584.1"/>
    </source>
</evidence>
<dbReference type="PANTHER" id="PTHR19353">
    <property type="entry name" value="FATTY ACID DESATURASE 2"/>
    <property type="match status" value="1"/>
</dbReference>
<dbReference type="PATRIC" id="fig|869212.3.peg.910"/>
<proteinExistence type="predicted"/>
<keyword evidence="3" id="KW-1185">Reference proteome</keyword>
<dbReference type="KEGG" id="tpx:Turpa_0935"/>
<dbReference type="CDD" id="cd03506">
    <property type="entry name" value="Delta6-FADS-like"/>
    <property type="match status" value="1"/>
</dbReference>
<dbReference type="STRING" id="869212.Turpa_0935"/>
<dbReference type="Proteomes" id="UP000006048">
    <property type="component" value="Chromosome"/>
</dbReference>
<dbReference type="EMBL" id="CP002959">
    <property type="protein sequence ID" value="AFM11584.1"/>
    <property type="molecule type" value="Genomic_DNA"/>
</dbReference>
<dbReference type="GO" id="GO:0006629">
    <property type="term" value="P:lipid metabolic process"/>
    <property type="evidence" value="ECO:0007669"/>
    <property type="project" value="InterPro"/>
</dbReference>
<dbReference type="Pfam" id="PF00487">
    <property type="entry name" value="FA_desaturase"/>
    <property type="match status" value="1"/>
</dbReference>
<dbReference type="GO" id="GO:0016020">
    <property type="term" value="C:membrane"/>
    <property type="evidence" value="ECO:0007669"/>
    <property type="project" value="TreeGrafter"/>
</dbReference>
<dbReference type="GO" id="GO:0016717">
    <property type="term" value="F:oxidoreductase activity, acting on paired donors, with oxidation of a pair of donors resulting in the reduction of molecular oxygen to two molecules of water"/>
    <property type="evidence" value="ECO:0007669"/>
    <property type="project" value="TreeGrafter"/>
</dbReference>
<reference evidence="2 3" key="1">
    <citation type="submission" date="2012-06" db="EMBL/GenBank/DDBJ databases">
        <title>The complete chromosome of genome of Turneriella parva DSM 21527.</title>
        <authorList>
            <consortium name="US DOE Joint Genome Institute (JGI-PGF)"/>
            <person name="Lucas S."/>
            <person name="Han J."/>
            <person name="Lapidus A."/>
            <person name="Bruce D."/>
            <person name="Goodwin L."/>
            <person name="Pitluck S."/>
            <person name="Peters L."/>
            <person name="Kyrpides N."/>
            <person name="Mavromatis K."/>
            <person name="Ivanova N."/>
            <person name="Mikhailova N."/>
            <person name="Chertkov O."/>
            <person name="Detter J.C."/>
            <person name="Tapia R."/>
            <person name="Han C."/>
            <person name="Land M."/>
            <person name="Hauser L."/>
            <person name="Markowitz V."/>
            <person name="Cheng J.-F."/>
            <person name="Hugenholtz P."/>
            <person name="Woyke T."/>
            <person name="Wu D."/>
            <person name="Gronow S."/>
            <person name="Wellnitz S."/>
            <person name="Brambilla E."/>
            <person name="Klenk H.-P."/>
            <person name="Eisen J.A."/>
        </authorList>
    </citation>
    <scope>NUCLEOTIDE SEQUENCE [LARGE SCALE GENOMIC DNA]</scope>
    <source>
        <strain evidence="3">ATCC BAA-1111 / DSM 21527 / NCTC 11395 / H</strain>
    </source>
</reference>
<dbReference type="InterPro" id="IPR012171">
    <property type="entry name" value="Fatty_acid_desaturase"/>
</dbReference>
<dbReference type="HOGENOM" id="CLU_045383_0_0_12"/>
<protein>
    <submittedName>
        <fullName evidence="2">Fatty acid desaturase</fullName>
    </submittedName>
</protein>